<gene>
    <name evidence="2" type="ORF">FVF61_05000</name>
</gene>
<feature type="signal peptide" evidence="1">
    <location>
        <begin position="1"/>
        <end position="18"/>
    </location>
</feature>
<dbReference type="OrthoDB" id="9773381at2"/>
<dbReference type="AlphaFoldDB" id="A0A5D0GHH1"/>
<evidence type="ECO:0000313" key="3">
    <source>
        <dbReference type="Proteomes" id="UP000324550"/>
    </source>
</evidence>
<keyword evidence="1" id="KW-0732">Signal</keyword>
<protein>
    <submittedName>
        <fullName evidence="2">DUF4835 family protein</fullName>
    </submittedName>
</protein>
<dbReference type="InterPro" id="IPR032274">
    <property type="entry name" value="DUF4835"/>
</dbReference>
<organism evidence="2 3">
    <name type="scientific">Formosa maritima</name>
    <dbReference type="NCBI Taxonomy" id="2592046"/>
    <lineage>
        <taxon>Bacteria</taxon>
        <taxon>Pseudomonadati</taxon>
        <taxon>Bacteroidota</taxon>
        <taxon>Flavobacteriia</taxon>
        <taxon>Flavobacteriales</taxon>
        <taxon>Flavobacteriaceae</taxon>
        <taxon>Formosa</taxon>
    </lineage>
</organism>
<dbReference type="Proteomes" id="UP000324550">
    <property type="component" value="Unassembled WGS sequence"/>
</dbReference>
<proteinExistence type="predicted"/>
<evidence type="ECO:0000256" key="1">
    <source>
        <dbReference type="SAM" id="SignalP"/>
    </source>
</evidence>
<dbReference type="EMBL" id="VSFC01000023">
    <property type="protein sequence ID" value="TYA57267.1"/>
    <property type="molecule type" value="Genomic_DNA"/>
</dbReference>
<accession>A0A5D0GHH1</accession>
<sequence>MSRILLFLMLCFSVSTYAQELNCNVVINANQTGNPNLPIFKTLENQVREFVNNTKWTNREFTTQERIECSIYINITEYASDAFNGTIQIQSSRPVYESSYTTPVHNINDKDFAFRYLEYQNMIYNPNQFESNLISVLAFHVYMVLGVDADTFSPNGGQKYFEQAQIILNYSQGESASGWKLSDGNQNRFTLIDNMLSPTFEDYRTVMYEYHRNGLDLMSTDQKKAKSNIADAIISLEKMNRVRPNSYILRTFFDAKADEIQDIFSGGPNVEITDLISALNNVAPMYSNQWRNIKY</sequence>
<reference evidence="2 3" key="1">
    <citation type="submission" date="2019-08" db="EMBL/GenBank/DDBJ databases">
        <title>Formosa sediminis sp. nov., isolated from marine sediment.</title>
        <authorList>
            <person name="Cao W.R."/>
        </authorList>
    </citation>
    <scope>NUCLEOTIDE SEQUENCE [LARGE SCALE GENOMIC DNA]</scope>
    <source>
        <strain evidence="2 3">1494</strain>
    </source>
</reference>
<name>A0A5D0GHH1_9FLAO</name>
<evidence type="ECO:0000313" key="2">
    <source>
        <dbReference type="EMBL" id="TYA57267.1"/>
    </source>
</evidence>
<keyword evidence="3" id="KW-1185">Reference proteome</keyword>
<comment type="caution">
    <text evidence="2">The sequence shown here is derived from an EMBL/GenBank/DDBJ whole genome shotgun (WGS) entry which is preliminary data.</text>
</comment>
<dbReference type="Pfam" id="PF16119">
    <property type="entry name" value="DUF4835"/>
    <property type="match status" value="1"/>
</dbReference>
<dbReference type="RefSeq" id="WP_148454000.1">
    <property type="nucleotide sequence ID" value="NZ_VSFC01000023.1"/>
</dbReference>
<feature type="chain" id="PRO_5022991061" evidence="1">
    <location>
        <begin position="19"/>
        <end position="295"/>
    </location>
</feature>